<keyword evidence="10" id="KW-0548">Nucleotidyltransferase</keyword>
<protein>
    <recommendedName>
        <fullName evidence="8">Probable molybdenum cofactor guanylyltransferase</fullName>
        <shortName evidence="8">MoCo guanylyltransferase</shortName>
        <ecNumber evidence="8">2.7.7.77</ecNumber>
    </recommendedName>
    <alternativeName>
        <fullName evidence="8">GTP:molybdopterin guanylyltransferase</fullName>
    </alternativeName>
    <alternativeName>
        <fullName evidence="8">Mo-MPT guanylyltransferase</fullName>
    </alternativeName>
    <alternativeName>
        <fullName evidence="8">Molybdopterin guanylyltransferase</fullName>
    </alternativeName>
    <alternativeName>
        <fullName evidence="8">Molybdopterin-guanine dinucleotide synthase</fullName>
        <shortName evidence="8">MGD synthase</shortName>
    </alternativeName>
</protein>
<evidence type="ECO:0000256" key="2">
    <source>
        <dbReference type="ARBA" id="ARBA00022679"/>
    </source>
</evidence>
<gene>
    <name evidence="8" type="primary">mobA</name>
    <name evidence="10" type="ORF">C8P63_11220</name>
</gene>
<sequence>MEEKAGLIILAGGRSRRMGRDKALLTVAGETMIRRLLKQFGDREAWTPLISSNRPALHGEAGVPVVTDRYWRRGPLAGIHAGLLRSPHALNLVIACDLPYACPEVGGRLLKLAAEGGSGAVVPVVHGRMQPLFAVYHRQLAGPMGAFLESEDGQVQSFLKTVPTRYVKEPFPENVFFNMNRPEDHHRVEEWERATDGDPGEGFTKS</sequence>
<evidence type="ECO:0000256" key="1">
    <source>
        <dbReference type="ARBA" id="ARBA00022490"/>
    </source>
</evidence>
<dbReference type="InterPro" id="IPR025877">
    <property type="entry name" value="MobA-like_NTP_Trfase"/>
</dbReference>
<comment type="domain">
    <text evidence="8">The N-terminal domain determines nucleotide recognition and specific binding, while the C-terminal domain determines the specific binding to the target protein.</text>
</comment>
<dbReference type="PANTHER" id="PTHR19136">
    <property type="entry name" value="MOLYBDENUM COFACTOR GUANYLYLTRANSFERASE"/>
    <property type="match status" value="1"/>
</dbReference>
<dbReference type="EC" id="2.7.7.77" evidence="8"/>
<evidence type="ECO:0000313" key="11">
    <source>
        <dbReference type="Proteomes" id="UP000244240"/>
    </source>
</evidence>
<feature type="binding site" evidence="8">
    <location>
        <position position="97"/>
    </location>
    <ligand>
        <name>Mg(2+)</name>
        <dbReference type="ChEBI" id="CHEBI:18420"/>
    </ligand>
</feature>
<dbReference type="CDD" id="cd02503">
    <property type="entry name" value="MobA"/>
    <property type="match status" value="1"/>
</dbReference>
<keyword evidence="1 8" id="KW-0963">Cytoplasm</keyword>
<evidence type="ECO:0000256" key="6">
    <source>
        <dbReference type="ARBA" id="ARBA00023134"/>
    </source>
</evidence>
<dbReference type="HAMAP" id="MF_00316">
    <property type="entry name" value="MobA"/>
    <property type="match status" value="1"/>
</dbReference>
<evidence type="ECO:0000256" key="3">
    <source>
        <dbReference type="ARBA" id="ARBA00022723"/>
    </source>
</evidence>
<dbReference type="Proteomes" id="UP000244240">
    <property type="component" value="Unassembled WGS sequence"/>
</dbReference>
<dbReference type="Pfam" id="PF12804">
    <property type="entry name" value="NTP_transf_3"/>
    <property type="match status" value="1"/>
</dbReference>
<dbReference type="PANTHER" id="PTHR19136:SF81">
    <property type="entry name" value="MOLYBDENUM COFACTOR GUANYLYLTRANSFERASE"/>
    <property type="match status" value="1"/>
</dbReference>
<dbReference type="GO" id="GO:0046872">
    <property type="term" value="F:metal ion binding"/>
    <property type="evidence" value="ECO:0007669"/>
    <property type="project" value="UniProtKB-KW"/>
</dbReference>
<feature type="domain" description="MobA-like NTP transferase" evidence="9">
    <location>
        <begin position="8"/>
        <end position="160"/>
    </location>
</feature>
<proteinExistence type="inferred from homology"/>
<dbReference type="AlphaFoldDB" id="A0A2T6BTG3"/>
<dbReference type="RefSeq" id="WP_108023590.1">
    <property type="nucleotide sequence ID" value="NZ_QBKR01000012.1"/>
</dbReference>
<reference evidence="10 11" key="1">
    <citation type="submission" date="2018-04" db="EMBL/GenBank/DDBJ databases">
        <title>Genomic Encyclopedia of Archaeal and Bacterial Type Strains, Phase II (KMG-II): from individual species to whole genera.</title>
        <authorList>
            <person name="Goeker M."/>
        </authorList>
    </citation>
    <scope>NUCLEOTIDE SEQUENCE [LARGE SCALE GENOMIC DNA]</scope>
    <source>
        <strain evidence="10 11">DSM 45787</strain>
    </source>
</reference>
<keyword evidence="3 8" id="KW-0479">Metal-binding</keyword>
<evidence type="ECO:0000256" key="7">
    <source>
        <dbReference type="ARBA" id="ARBA00023150"/>
    </source>
</evidence>
<dbReference type="Gene3D" id="3.90.550.10">
    <property type="entry name" value="Spore Coat Polysaccharide Biosynthesis Protein SpsA, Chain A"/>
    <property type="match status" value="1"/>
</dbReference>
<comment type="caution">
    <text evidence="8">Lacks conserved residue(s) required for the propagation of feature annotation.</text>
</comment>
<comment type="function">
    <text evidence="8">Transfers a GMP moiety from GTP to Mo-molybdopterin (Mo-MPT) cofactor (Moco or molybdenum cofactor) to form Mo-molybdopterin guanine dinucleotide (Mo-MGD) cofactor.</text>
</comment>
<evidence type="ECO:0000256" key="4">
    <source>
        <dbReference type="ARBA" id="ARBA00022741"/>
    </source>
</evidence>
<keyword evidence="6 8" id="KW-0342">GTP-binding</keyword>
<keyword evidence="7 8" id="KW-0501">Molybdenum cofactor biosynthesis</keyword>
<feature type="binding site" evidence="8">
    <location>
        <position position="97"/>
    </location>
    <ligand>
        <name>GTP</name>
        <dbReference type="ChEBI" id="CHEBI:37565"/>
    </ligand>
</feature>
<comment type="caution">
    <text evidence="10">The sequence shown here is derived from an EMBL/GenBank/DDBJ whole genome shotgun (WGS) entry which is preliminary data.</text>
</comment>
<dbReference type="SUPFAM" id="SSF53448">
    <property type="entry name" value="Nucleotide-diphospho-sugar transferases"/>
    <property type="match status" value="1"/>
</dbReference>
<dbReference type="GO" id="GO:0006777">
    <property type="term" value="P:Mo-molybdopterin cofactor biosynthetic process"/>
    <property type="evidence" value="ECO:0007669"/>
    <property type="project" value="UniProtKB-KW"/>
</dbReference>
<dbReference type="InterPro" id="IPR013482">
    <property type="entry name" value="Molybde_CF_guanTrfase"/>
</dbReference>
<evidence type="ECO:0000256" key="5">
    <source>
        <dbReference type="ARBA" id="ARBA00022842"/>
    </source>
</evidence>
<evidence type="ECO:0000313" key="10">
    <source>
        <dbReference type="EMBL" id="PTX59326.1"/>
    </source>
</evidence>
<name>A0A2T6BTG3_9BACL</name>
<keyword evidence="4 8" id="KW-0547">Nucleotide-binding</keyword>
<comment type="subcellular location">
    <subcellularLocation>
        <location evidence="8">Cytoplasm</location>
    </subcellularLocation>
</comment>
<feature type="binding site" evidence="8">
    <location>
        <begin position="10"/>
        <end position="12"/>
    </location>
    <ligand>
        <name>GTP</name>
        <dbReference type="ChEBI" id="CHEBI:37565"/>
    </ligand>
</feature>
<accession>A0A2T6BTG3</accession>
<comment type="cofactor">
    <cofactor evidence="8">
        <name>Mg(2+)</name>
        <dbReference type="ChEBI" id="CHEBI:18420"/>
    </cofactor>
</comment>
<dbReference type="EMBL" id="QBKR01000012">
    <property type="protein sequence ID" value="PTX59326.1"/>
    <property type="molecule type" value="Genomic_DNA"/>
</dbReference>
<keyword evidence="2 8" id="KW-0808">Transferase</keyword>
<dbReference type="InterPro" id="IPR029044">
    <property type="entry name" value="Nucleotide-diphossugar_trans"/>
</dbReference>
<keyword evidence="11" id="KW-1185">Reference proteome</keyword>
<evidence type="ECO:0000256" key="8">
    <source>
        <dbReference type="HAMAP-Rule" id="MF_00316"/>
    </source>
</evidence>
<keyword evidence="5 8" id="KW-0460">Magnesium</keyword>
<comment type="catalytic activity">
    <reaction evidence="8">
        <text>Mo-molybdopterin + GTP + H(+) = Mo-molybdopterin guanine dinucleotide + diphosphate</text>
        <dbReference type="Rhea" id="RHEA:34243"/>
        <dbReference type="ChEBI" id="CHEBI:15378"/>
        <dbReference type="ChEBI" id="CHEBI:33019"/>
        <dbReference type="ChEBI" id="CHEBI:37565"/>
        <dbReference type="ChEBI" id="CHEBI:71302"/>
        <dbReference type="ChEBI" id="CHEBI:71310"/>
        <dbReference type="EC" id="2.7.7.77"/>
    </reaction>
</comment>
<comment type="similarity">
    <text evidence="8">Belongs to the MobA family.</text>
</comment>
<organism evidence="10 11">
    <name type="scientific">Melghirimyces profundicolus</name>
    <dbReference type="NCBI Taxonomy" id="1242148"/>
    <lineage>
        <taxon>Bacteria</taxon>
        <taxon>Bacillati</taxon>
        <taxon>Bacillota</taxon>
        <taxon>Bacilli</taxon>
        <taxon>Bacillales</taxon>
        <taxon>Thermoactinomycetaceae</taxon>
        <taxon>Melghirimyces</taxon>
    </lineage>
</organism>
<feature type="binding site" evidence="8">
    <location>
        <position position="22"/>
    </location>
    <ligand>
        <name>GTP</name>
        <dbReference type="ChEBI" id="CHEBI:37565"/>
    </ligand>
</feature>
<dbReference type="GO" id="GO:0005737">
    <property type="term" value="C:cytoplasm"/>
    <property type="evidence" value="ECO:0007669"/>
    <property type="project" value="UniProtKB-SubCell"/>
</dbReference>
<dbReference type="OrthoDB" id="9788394at2"/>
<evidence type="ECO:0000259" key="9">
    <source>
        <dbReference type="Pfam" id="PF12804"/>
    </source>
</evidence>
<dbReference type="GO" id="GO:0005525">
    <property type="term" value="F:GTP binding"/>
    <property type="evidence" value="ECO:0007669"/>
    <property type="project" value="UniProtKB-UniRule"/>
</dbReference>
<dbReference type="GO" id="GO:0061603">
    <property type="term" value="F:molybdenum cofactor guanylyltransferase activity"/>
    <property type="evidence" value="ECO:0007669"/>
    <property type="project" value="UniProtKB-EC"/>
</dbReference>
<feature type="binding site" evidence="8">
    <location>
        <position position="68"/>
    </location>
    <ligand>
        <name>GTP</name>
        <dbReference type="ChEBI" id="CHEBI:37565"/>
    </ligand>
</feature>